<protein>
    <submittedName>
        <fullName evidence="1">Uncharacterized protein</fullName>
    </submittedName>
</protein>
<comment type="caution">
    <text evidence="1">The sequence shown here is derived from an EMBL/GenBank/DDBJ whole genome shotgun (WGS) entry which is preliminary data.</text>
</comment>
<gene>
    <name evidence="1" type="ORF">BSTOLATCC_MIC19093</name>
</gene>
<evidence type="ECO:0000313" key="2">
    <source>
        <dbReference type="Proteomes" id="UP001162131"/>
    </source>
</evidence>
<keyword evidence="2" id="KW-1185">Reference proteome</keyword>
<dbReference type="EMBL" id="CAJZBQ010000018">
    <property type="protein sequence ID" value="CAG9317853.1"/>
    <property type="molecule type" value="Genomic_DNA"/>
</dbReference>
<dbReference type="Proteomes" id="UP001162131">
    <property type="component" value="Unassembled WGS sequence"/>
</dbReference>
<sequence length="177" mass="20721">MLNIFPKRKYLSSENDETQMGSAYVLKRLKTREHFNVNQYFHSSTPQSFLSPDKSRKLSTTLESQPKTAWGSSRLLKTIPAAKVHSPVKLNWAFDTWDFVDGSQPPREKGKRRNKVIVQHLRDMQTFLPPPIIKKKSDIDLQLDKMLSTLDNKRKKTSYLLKTGKQVNSYYKHHRIF</sequence>
<organism evidence="1 2">
    <name type="scientific">Blepharisma stoltei</name>
    <dbReference type="NCBI Taxonomy" id="1481888"/>
    <lineage>
        <taxon>Eukaryota</taxon>
        <taxon>Sar</taxon>
        <taxon>Alveolata</taxon>
        <taxon>Ciliophora</taxon>
        <taxon>Postciliodesmatophora</taxon>
        <taxon>Heterotrichea</taxon>
        <taxon>Heterotrichida</taxon>
        <taxon>Blepharismidae</taxon>
        <taxon>Blepharisma</taxon>
    </lineage>
</organism>
<evidence type="ECO:0000313" key="1">
    <source>
        <dbReference type="EMBL" id="CAG9317853.1"/>
    </source>
</evidence>
<name>A0AAU9IW23_9CILI</name>
<dbReference type="AlphaFoldDB" id="A0AAU9IW23"/>
<proteinExistence type="predicted"/>
<reference evidence="1" key="1">
    <citation type="submission" date="2021-09" db="EMBL/GenBank/DDBJ databases">
        <authorList>
            <consortium name="AG Swart"/>
            <person name="Singh M."/>
            <person name="Singh A."/>
            <person name="Seah K."/>
            <person name="Emmerich C."/>
        </authorList>
    </citation>
    <scope>NUCLEOTIDE SEQUENCE</scope>
    <source>
        <strain evidence="1">ATCC30299</strain>
    </source>
</reference>
<accession>A0AAU9IW23</accession>